<feature type="chain" id="PRO_5016305995" evidence="3">
    <location>
        <begin position="20"/>
        <end position="395"/>
    </location>
</feature>
<dbReference type="KEGG" id="lve:103090998"/>
<gene>
    <name evidence="5" type="primary">SPN</name>
</gene>
<sequence>MPVALEMILLLFLFGSVWAQNTSSESPDGTITLQKLEPTAVSVSLVSNISETTKFNSTTSNFATTEVSKTDDSTEHKIFPPSSTPYTANEVSSPGTSIATSRGPPVNESISSQKDSAKNLSMPLEISNATSIPAVPVVKSAGFHTTTGETMATSPLETSSGTSGPLVTTATSSLEASDGTSGPPVIMETSSLKTSKETSGLPVTMATTSLKTLPGTSGSSITGVKISNPTSSTNISSRSSPNSGWEANGTLLVAVLVALLVVIFLMALLLLWRQRQKRKTGVLTLSRGGKHNGVASAWSGVAQVSHEEAATITEGASGGNNDSGVPQGEGSGQRPTLTTFFGRRKSRQGSVALEELKPAPSPSLKQEEEPLVGSKDEAAETSTSDGPEEGDVESP</sequence>
<reference evidence="5" key="1">
    <citation type="submission" date="2025-08" db="UniProtKB">
        <authorList>
            <consortium name="RefSeq"/>
        </authorList>
    </citation>
    <scope>IDENTIFICATION</scope>
</reference>
<feature type="compositionally biased region" description="Low complexity" evidence="1">
    <location>
        <begin position="226"/>
        <end position="243"/>
    </location>
</feature>
<keyword evidence="2" id="KW-0472">Membrane</keyword>
<evidence type="ECO:0000313" key="4">
    <source>
        <dbReference type="Proteomes" id="UP000265300"/>
    </source>
</evidence>
<feature type="compositionally biased region" description="Polar residues" evidence="1">
    <location>
        <begin position="148"/>
        <end position="180"/>
    </location>
</feature>
<feature type="compositionally biased region" description="Basic and acidic residues" evidence="1">
    <location>
        <begin position="68"/>
        <end position="78"/>
    </location>
</feature>
<dbReference type="GeneID" id="103090998"/>
<evidence type="ECO:0000256" key="1">
    <source>
        <dbReference type="SAM" id="MobiDB-lite"/>
    </source>
</evidence>
<feature type="region of interest" description="Disordered" evidence="1">
    <location>
        <begin position="212"/>
        <end position="243"/>
    </location>
</feature>
<dbReference type="CTD" id="6693"/>
<dbReference type="AlphaFoldDB" id="A0A340X0Q5"/>
<feature type="region of interest" description="Disordered" evidence="1">
    <location>
        <begin position="312"/>
        <end position="395"/>
    </location>
</feature>
<proteinExistence type="predicted"/>
<accession>A0A340X0Q5</accession>
<dbReference type="GO" id="GO:0050863">
    <property type="term" value="P:regulation of T cell activation"/>
    <property type="evidence" value="ECO:0007669"/>
    <property type="project" value="InterPro"/>
</dbReference>
<dbReference type="GO" id="GO:0042742">
    <property type="term" value="P:defense response to bacterium"/>
    <property type="evidence" value="ECO:0007669"/>
    <property type="project" value="TreeGrafter"/>
</dbReference>
<dbReference type="InParanoid" id="A0A340X0Q5"/>
<dbReference type="FunCoup" id="A0A340X0Q5">
    <property type="interactions" value="66"/>
</dbReference>
<dbReference type="OrthoDB" id="9666309at2759"/>
<feature type="region of interest" description="Disordered" evidence="1">
    <location>
        <begin position="67"/>
        <end position="117"/>
    </location>
</feature>
<dbReference type="GO" id="GO:0009897">
    <property type="term" value="C:external side of plasma membrane"/>
    <property type="evidence" value="ECO:0007669"/>
    <property type="project" value="TreeGrafter"/>
</dbReference>
<dbReference type="GO" id="GO:0031072">
    <property type="term" value="F:heat shock protein binding"/>
    <property type="evidence" value="ECO:0007669"/>
    <property type="project" value="TreeGrafter"/>
</dbReference>
<dbReference type="RefSeq" id="XP_007452894.1">
    <property type="nucleotide sequence ID" value="XM_007452832.1"/>
</dbReference>
<dbReference type="InterPro" id="IPR038829">
    <property type="entry name" value="Leukosialin"/>
</dbReference>
<evidence type="ECO:0000256" key="3">
    <source>
        <dbReference type="SAM" id="SignalP"/>
    </source>
</evidence>
<organism evidence="4 5">
    <name type="scientific">Lipotes vexillifer</name>
    <name type="common">Yangtze river dolphin</name>
    <dbReference type="NCBI Taxonomy" id="118797"/>
    <lineage>
        <taxon>Eukaryota</taxon>
        <taxon>Metazoa</taxon>
        <taxon>Chordata</taxon>
        <taxon>Craniata</taxon>
        <taxon>Vertebrata</taxon>
        <taxon>Euteleostomi</taxon>
        <taxon>Mammalia</taxon>
        <taxon>Eutheria</taxon>
        <taxon>Laurasiatheria</taxon>
        <taxon>Artiodactyla</taxon>
        <taxon>Whippomorpha</taxon>
        <taxon>Cetacea</taxon>
        <taxon>Odontoceti</taxon>
        <taxon>Lipotidae</taxon>
        <taxon>Lipotes</taxon>
    </lineage>
</organism>
<feature type="transmembrane region" description="Helical" evidence="2">
    <location>
        <begin position="251"/>
        <end position="272"/>
    </location>
</feature>
<name>A0A340X0Q5_LIPVE</name>
<feature type="compositionally biased region" description="Polar residues" evidence="1">
    <location>
        <begin position="212"/>
        <end position="222"/>
    </location>
</feature>
<dbReference type="STRING" id="118797.A0A340X0Q5"/>
<dbReference type="PANTHER" id="PTHR35265:SF1">
    <property type="entry name" value="LEUKOSIALIN"/>
    <property type="match status" value="1"/>
</dbReference>
<feature type="signal peptide" evidence="3">
    <location>
        <begin position="1"/>
        <end position="19"/>
    </location>
</feature>
<dbReference type="GO" id="GO:0004888">
    <property type="term" value="F:transmembrane signaling receptor activity"/>
    <property type="evidence" value="ECO:0007669"/>
    <property type="project" value="InterPro"/>
</dbReference>
<protein>
    <submittedName>
        <fullName evidence="5">Leukosialin</fullName>
    </submittedName>
</protein>
<keyword evidence="3" id="KW-0732">Signal</keyword>
<dbReference type="GO" id="GO:0050776">
    <property type="term" value="P:regulation of immune response"/>
    <property type="evidence" value="ECO:0007669"/>
    <property type="project" value="TreeGrafter"/>
</dbReference>
<keyword evidence="2" id="KW-1133">Transmembrane helix</keyword>
<dbReference type="GO" id="GO:0007166">
    <property type="term" value="P:cell surface receptor signaling pathway"/>
    <property type="evidence" value="ECO:0007669"/>
    <property type="project" value="TreeGrafter"/>
</dbReference>
<feature type="compositionally biased region" description="Acidic residues" evidence="1">
    <location>
        <begin position="386"/>
        <end position="395"/>
    </location>
</feature>
<feature type="region of interest" description="Disordered" evidence="1">
    <location>
        <begin position="148"/>
        <end position="184"/>
    </location>
</feature>
<evidence type="ECO:0000256" key="2">
    <source>
        <dbReference type="SAM" id="Phobius"/>
    </source>
</evidence>
<dbReference type="Proteomes" id="UP000265300">
    <property type="component" value="Unplaced"/>
</dbReference>
<keyword evidence="2" id="KW-0812">Transmembrane</keyword>
<dbReference type="PANTHER" id="PTHR35265">
    <property type="entry name" value="LEUKOSIALIN"/>
    <property type="match status" value="1"/>
</dbReference>
<feature type="compositionally biased region" description="Polar residues" evidence="1">
    <location>
        <begin position="84"/>
        <end position="100"/>
    </location>
</feature>
<evidence type="ECO:0000313" key="5">
    <source>
        <dbReference type="RefSeq" id="XP_007452894.1"/>
    </source>
</evidence>
<dbReference type="GO" id="GO:2000404">
    <property type="term" value="P:regulation of T cell migration"/>
    <property type="evidence" value="ECO:0007669"/>
    <property type="project" value="InterPro"/>
</dbReference>
<keyword evidence="4" id="KW-1185">Reference proteome</keyword>